<dbReference type="EMBL" id="BQFW01000007">
    <property type="protein sequence ID" value="GJJ72724.1"/>
    <property type="molecule type" value="Genomic_DNA"/>
</dbReference>
<feature type="region of interest" description="Disordered" evidence="1">
    <location>
        <begin position="23"/>
        <end position="42"/>
    </location>
</feature>
<organism evidence="2 3">
    <name type="scientific">Entomortierella parvispora</name>
    <dbReference type="NCBI Taxonomy" id="205924"/>
    <lineage>
        <taxon>Eukaryota</taxon>
        <taxon>Fungi</taxon>
        <taxon>Fungi incertae sedis</taxon>
        <taxon>Mucoromycota</taxon>
        <taxon>Mortierellomycotina</taxon>
        <taxon>Mortierellomycetes</taxon>
        <taxon>Mortierellales</taxon>
        <taxon>Mortierellaceae</taxon>
        <taxon>Entomortierella</taxon>
    </lineage>
</organism>
<comment type="caution">
    <text evidence="2">The sequence shown here is derived from an EMBL/GenBank/DDBJ whole genome shotgun (WGS) entry which is preliminary data.</text>
</comment>
<name>A0A9P3H9T2_9FUNG</name>
<evidence type="ECO:0000256" key="1">
    <source>
        <dbReference type="SAM" id="MobiDB-lite"/>
    </source>
</evidence>
<keyword evidence="3" id="KW-1185">Reference proteome</keyword>
<proteinExistence type="predicted"/>
<reference evidence="2" key="2">
    <citation type="journal article" date="2022" name="Microbiol. Resour. Announc.">
        <title>Whole-Genome Sequence of Entomortierella parvispora E1425, a Mucoromycotan Fungus Associated with Burkholderiaceae-Related Endosymbiotic Bacteria.</title>
        <authorList>
            <person name="Herlambang A."/>
            <person name="Guo Y."/>
            <person name="Takashima Y."/>
            <person name="Narisawa K."/>
            <person name="Ohta H."/>
            <person name="Nishizawa T."/>
        </authorList>
    </citation>
    <scope>NUCLEOTIDE SEQUENCE</scope>
    <source>
        <strain evidence="2">E1425</strain>
    </source>
</reference>
<dbReference type="Proteomes" id="UP000827284">
    <property type="component" value="Unassembled WGS sequence"/>
</dbReference>
<accession>A0A9P3H9T2</accession>
<sequence>MTASTIATVAARSVRAPFQAAARRQMSTASSNASTGSTQAAAGQHSTQRLAIASGVSAVVGVDVTYAYFTYFKKADK</sequence>
<reference evidence="2" key="1">
    <citation type="submission" date="2021-11" db="EMBL/GenBank/DDBJ databases">
        <authorList>
            <person name="Herlambang A."/>
            <person name="Guo Y."/>
            <person name="Takashima Y."/>
            <person name="Nishizawa T."/>
        </authorList>
    </citation>
    <scope>NUCLEOTIDE SEQUENCE</scope>
    <source>
        <strain evidence="2">E1425</strain>
    </source>
</reference>
<evidence type="ECO:0000313" key="3">
    <source>
        <dbReference type="Proteomes" id="UP000827284"/>
    </source>
</evidence>
<dbReference type="AlphaFoldDB" id="A0A9P3H9T2"/>
<protein>
    <submittedName>
        <fullName evidence="2">Uncharacterized protein</fullName>
    </submittedName>
</protein>
<evidence type="ECO:0000313" key="2">
    <source>
        <dbReference type="EMBL" id="GJJ72724.1"/>
    </source>
</evidence>
<feature type="compositionally biased region" description="Low complexity" evidence="1">
    <location>
        <begin position="27"/>
        <end position="42"/>
    </location>
</feature>
<gene>
    <name evidence="2" type="ORF">EMPS_05082</name>
</gene>